<feature type="compositionally biased region" description="Basic and acidic residues" evidence="1">
    <location>
        <begin position="346"/>
        <end position="362"/>
    </location>
</feature>
<organism evidence="2 3">
    <name type="scientific">Dioscorea cayennensis subsp. rotundata</name>
    <name type="common">White Guinea yam</name>
    <name type="synonym">Dioscorea rotundata</name>
    <dbReference type="NCBI Taxonomy" id="55577"/>
    <lineage>
        <taxon>Eukaryota</taxon>
        <taxon>Viridiplantae</taxon>
        <taxon>Streptophyta</taxon>
        <taxon>Embryophyta</taxon>
        <taxon>Tracheophyta</taxon>
        <taxon>Spermatophyta</taxon>
        <taxon>Magnoliopsida</taxon>
        <taxon>Liliopsida</taxon>
        <taxon>Dioscoreales</taxon>
        <taxon>Dioscoreaceae</taxon>
        <taxon>Dioscorea</taxon>
    </lineage>
</organism>
<evidence type="ECO:0000256" key="1">
    <source>
        <dbReference type="SAM" id="MobiDB-lite"/>
    </source>
</evidence>
<feature type="compositionally biased region" description="Basic and acidic residues" evidence="1">
    <location>
        <begin position="389"/>
        <end position="403"/>
    </location>
</feature>
<dbReference type="PANTHER" id="PTHR37724">
    <property type="entry name" value="OS02G0564300 PROTEIN"/>
    <property type="match status" value="1"/>
</dbReference>
<reference evidence="3" key="1">
    <citation type="submission" date="2025-08" db="UniProtKB">
        <authorList>
            <consortium name="RefSeq"/>
        </authorList>
    </citation>
    <scope>IDENTIFICATION</scope>
</reference>
<proteinExistence type="predicted"/>
<dbReference type="GeneID" id="120255565"/>
<feature type="compositionally biased region" description="Basic and acidic residues" evidence="1">
    <location>
        <begin position="455"/>
        <end position="464"/>
    </location>
</feature>
<name>A0AB40AWU0_DIOCR</name>
<evidence type="ECO:0000313" key="2">
    <source>
        <dbReference type="Proteomes" id="UP001515500"/>
    </source>
</evidence>
<keyword evidence="2" id="KW-1185">Reference proteome</keyword>
<dbReference type="RefSeq" id="XP_039119307.1">
    <property type="nucleotide sequence ID" value="XM_039263373.1"/>
</dbReference>
<dbReference type="AlphaFoldDB" id="A0AB40AWU0"/>
<evidence type="ECO:0000313" key="3">
    <source>
        <dbReference type="RefSeq" id="XP_039119307.1"/>
    </source>
</evidence>
<accession>A0AB40AWU0</accession>
<feature type="region of interest" description="Disordered" evidence="1">
    <location>
        <begin position="326"/>
        <end position="485"/>
    </location>
</feature>
<feature type="region of interest" description="Disordered" evidence="1">
    <location>
        <begin position="262"/>
        <end position="284"/>
    </location>
</feature>
<dbReference type="PANTHER" id="PTHR37724:SF1">
    <property type="entry name" value="OS02G0564300 PROTEIN"/>
    <property type="match status" value="1"/>
</dbReference>
<feature type="region of interest" description="Disordered" evidence="1">
    <location>
        <begin position="196"/>
        <end position="219"/>
    </location>
</feature>
<protein>
    <submittedName>
        <fullName evidence="3">Uncharacterized protein LOC120255565</fullName>
    </submittedName>
</protein>
<sequence>MEIAIIPATLAVASPTNRAFSSLRHLSGSDQLRFATLSFSPLREPRSLTIRMGGGPRTFPGGVSKWQWKRMQAKKAKQLLKARLCRERQLYEMRKRAELKAAVAELEKPWEVVERAPTLFSVKADEQVKALADRFQKPGGFDMWTEKDGPQVFRTPDGLPSARFFPKGVVHSVRPYGIGDGEGEIRFDDWIARSGGGGGGYRRSSRRSSDRHGREGSEVLEVGSDERIVHTRCLMNVQKHKVGETRDVNYGHEDGGELGIGGWNGSKRSIRRSPSRRQGGDGPETEYVVAEFEVSREEDRGGNADISFKSRKASWMDEIGSSRFSRMGGGLKKLYDDQGGARSSRYSRDSKIEKGNAMEGGRRYGRRPAYGIRRSSDQRSYASDPETVGVDRADGSRMDEQRNARGSYYGRGQRTNQRSYASDAETMGSQPNRHSRGPPYGRRYASYSEAMANGRGRDDEDNRRGIRSKRVSIRPSTDSLYDGDL</sequence>
<dbReference type="Proteomes" id="UP001515500">
    <property type="component" value="Unplaced"/>
</dbReference>
<feature type="compositionally biased region" description="Basic and acidic residues" evidence="1">
    <location>
        <begin position="207"/>
        <end position="217"/>
    </location>
</feature>
<gene>
    <name evidence="3" type="primary">LOC120255565</name>
</gene>